<dbReference type="SUPFAM" id="SSF53649">
    <property type="entry name" value="Alkaline phosphatase-like"/>
    <property type="match status" value="1"/>
</dbReference>
<feature type="domain" description="Sulfatase N-terminal" evidence="5">
    <location>
        <begin position="4"/>
        <end position="314"/>
    </location>
</feature>
<accession>A0AAE4AM64</accession>
<keyword evidence="2" id="KW-0479">Metal-binding</keyword>
<keyword evidence="7" id="KW-1185">Reference proteome</keyword>
<dbReference type="PANTHER" id="PTHR42693:SF53">
    <property type="entry name" value="ENDO-4-O-SULFATASE"/>
    <property type="match status" value="1"/>
</dbReference>
<comment type="caution">
    <text evidence="6">The sequence shown here is derived from an EMBL/GenBank/DDBJ whole genome shotgun (WGS) entry which is preliminary data.</text>
</comment>
<dbReference type="RefSeq" id="WP_307259373.1">
    <property type="nucleotide sequence ID" value="NZ_JAUSVL010000001.1"/>
</dbReference>
<evidence type="ECO:0000313" key="6">
    <source>
        <dbReference type="EMBL" id="MDQ0288146.1"/>
    </source>
</evidence>
<evidence type="ECO:0000256" key="1">
    <source>
        <dbReference type="ARBA" id="ARBA00008779"/>
    </source>
</evidence>
<dbReference type="CDD" id="cd16034">
    <property type="entry name" value="sulfatase_like"/>
    <property type="match status" value="1"/>
</dbReference>
<proteinExistence type="inferred from homology"/>
<dbReference type="PANTHER" id="PTHR42693">
    <property type="entry name" value="ARYLSULFATASE FAMILY MEMBER"/>
    <property type="match status" value="1"/>
</dbReference>
<evidence type="ECO:0000259" key="5">
    <source>
        <dbReference type="Pfam" id="PF00884"/>
    </source>
</evidence>
<dbReference type="Proteomes" id="UP001238163">
    <property type="component" value="Unassembled WGS sequence"/>
</dbReference>
<dbReference type="EMBL" id="JAUSVL010000001">
    <property type="protein sequence ID" value="MDQ0288146.1"/>
    <property type="molecule type" value="Genomic_DNA"/>
</dbReference>
<gene>
    <name evidence="6" type="ORF">J3R75_000253</name>
</gene>
<name>A0AAE4AM64_9BACT</name>
<evidence type="ECO:0000256" key="4">
    <source>
        <dbReference type="ARBA" id="ARBA00022837"/>
    </source>
</evidence>
<dbReference type="Gene3D" id="3.40.720.10">
    <property type="entry name" value="Alkaline Phosphatase, subunit A"/>
    <property type="match status" value="1"/>
</dbReference>
<comment type="similarity">
    <text evidence="1">Belongs to the sulfatase family.</text>
</comment>
<dbReference type="Pfam" id="PF00884">
    <property type="entry name" value="Sulfatase"/>
    <property type="match status" value="1"/>
</dbReference>
<keyword evidence="4" id="KW-0106">Calcium</keyword>
<evidence type="ECO:0000313" key="7">
    <source>
        <dbReference type="Proteomes" id="UP001238163"/>
    </source>
</evidence>
<dbReference type="GO" id="GO:0046872">
    <property type="term" value="F:metal ion binding"/>
    <property type="evidence" value="ECO:0007669"/>
    <property type="project" value="UniProtKB-KW"/>
</dbReference>
<sequence>MPQPNILFVFSDQHRKQNLGCYGDAQVRTPNLDGLARDGLRFEHCISNAPVCVPMRGSLLTGCHAWKHRAITNDLPVDPQCDSIARHLANAGYHTGYIGKWHLGGIPRTKAIPAGERLGFHEWKGANCNHAYNKGYYFDEAEQRHDIPGFQSVGETNLALEFIDRNNARQQPWALFLSWSPPHEPFNAVPEEYLRLYDPQSLALRPNVPIELQDQARVWLRAYYALITLLDDQFRRLLARLDQLGVADNTIVIYTSDHGDMLGSHGLRNKQLPHEESIAVPLLARWPGHIPCGVREQLCSLTDLPVTLAALAGATPWPNCDGQDLSAMWLNNDNGLDAALIYDLVPCHQAEDRGASEWIGLRTTQWTYSQDGHGKPQVLFDNAADPMQLINLVDQPAMAGVIRDRQNALHQKLASAGPYAFRPWQQMVREDGFRQLWNDSQLHFHRQPLPDESEPPMNTNTHQ</sequence>
<evidence type="ECO:0000256" key="2">
    <source>
        <dbReference type="ARBA" id="ARBA00022723"/>
    </source>
</evidence>
<dbReference type="GO" id="GO:0004065">
    <property type="term" value="F:arylsulfatase activity"/>
    <property type="evidence" value="ECO:0007669"/>
    <property type="project" value="TreeGrafter"/>
</dbReference>
<organism evidence="6 7">
    <name type="scientific">Oligosphaera ethanolica</name>
    <dbReference type="NCBI Taxonomy" id="760260"/>
    <lineage>
        <taxon>Bacteria</taxon>
        <taxon>Pseudomonadati</taxon>
        <taxon>Lentisphaerota</taxon>
        <taxon>Oligosphaeria</taxon>
        <taxon>Oligosphaerales</taxon>
        <taxon>Oligosphaeraceae</taxon>
        <taxon>Oligosphaera</taxon>
    </lineage>
</organism>
<dbReference type="InterPro" id="IPR000917">
    <property type="entry name" value="Sulfatase_N"/>
</dbReference>
<dbReference type="InterPro" id="IPR017850">
    <property type="entry name" value="Alkaline_phosphatase_core_sf"/>
</dbReference>
<keyword evidence="3" id="KW-0378">Hydrolase</keyword>
<dbReference type="PROSITE" id="PS00149">
    <property type="entry name" value="SULFATASE_2"/>
    <property type="match status" value="1"/>
</dbReference>
<dbReference type="InterPro" id="IPR050738">
    <property type="entry name" value="Sulfatase"/>
</dbReference>
<evidence type="ECO:0000256" key="3">
    <source>
        <dbReference type="ARBA" id="ARBA00022801"/>
    </source>
</evidence>
<dbReference type="InterPro" id="IPR024607">
    <property type="entry name" value="Sulfatase_CS"/>
</dbReference>
<reference evidence="6" key="1">
    <citation type="submission" date="2023-07" db="EMBL/GenBank/DDBJ databases">
        <title>Genomic Encyclopedia of Type Strains, Phase IV (KMG-IV): sequencing the most valuable type-strain genomes for metagenomic binning, comparative biology and taxonomic classification.</title>
        <authorList>
            <person name="Goeker M."/>
        </authorList>
    </citation>
    <scope>NUCLEOTIDE SEQUENCE</scope>
    <source>
        <strain evidence="6">DSM 24202</strain>
    </source>
</reference>
<protein>
    <submittedName>
        <fullName evidence="6">Arylsulfatase A-like enzyme</fullName>
    </submittedName>
</protein>
<dbReference type="AlphaFoldDB" id="A0AAE4AM64"/>